<dbReference type="SUPFAM" id="SSF49785">
    <property type="entry name" value="Galactose-binding domain-like"/>
    <property type="match status" value="2"/>
</dbReference>
<dbReference type="InterPro" id="IPR008979">
    <property type="entry name" value="Galactose-bd-like_sf"/>
</dbReference>
<evidence type="ECO:0000313" key="11">
    <source>
        <dbReference type="EMBL" id="TKA06451.1"/>
    </source>
</evidence>
<reference evidence="11 12" key="1">
    <citation type="submission" date="2019-04" db="EMBL/GenBank/DDBJ databases">
        <title>Streptomyces oryziradicis sp. nov., a novel actinomycete isolated from rhizosphere soil of rice (Oryza sativa L.).</title>
        <authorList>
            <person name="Li C."/>
        </authorList>
    </citation>
    <scope>NUCLEOTIDE SEQUENCE [LARGE SCALE GENOMIC DNA]</scope>
    <source>
        <strain evidence="11 12">NEAU-C40</strain>
    </source>
</reference>
<name>A0A4U0SFC5_9ACTN</name>
<comment type="similarity">
    <text evidence="2 8">Belongs to the glycosyl hydrolase 35 family.</text>
</comment>
<dbReference type="SUPFAM" id="SSF51011">
    <property type="entry name" value="Glycosyl hydrolase domain"/>
    <property type="match status" value="1"/>
</dbReference>
<keyword evidence="6" id="KW-0325">Glycoprotein</keyword>
<dbReference type="InterPro" id="IPR017853">
    <property type="entry name" value="GH"/>
</dbReference>
<evidence type="ECO:0000256" key="4">
    <source>
        <dbReference type="ARBA" id="ARBA00022729"/>
    </source>
</evidence>
<dbReference type="OrthoDB" id="9813184at2"/>
<evidence type="ECO:0000256" key="6">
    <source>
        <dbReference type="ARBA" id="ARBA00023180"/>
    </source>
</evidence>
<evidence type="ECO:0000256" key="1">
    <source>
        <dbReference type="ARBA" id="ARBA00001412"/>
    </source>
</evidence>
<keyword evidence="12" id="KW-1185">Reference proteome</keyword>
<keyword evidence="5" id="KW-0378">Hydrolase</keyword>
<evidence type="ECO:0000256" key="7">
    <source>
        <dbReference type="ARBA" id="ARBA00023295"/>
    </source>
</evidence>
<dbReference type="InterPro" id="IPR025300">
    <property type="entry name" value="BetaGal_jelly_roll_dom"/>
</dbReference>
<dbReference type="InterPro" id="IPR025972">
    <property type="entry name" value="BetaGal_dom3"/>
</dbReference>
<dbReference type="InterPro" id="IPR036833">
    <property type="entry name" value="BetaGal_dom3_sf"/>
</dbReference>
<dbReference type="Proteomes" id="UP000305778">
    <property type="component" value="Unassembled WGS sequence"/>
</dbReference>
<dbReference type="Gene3D" id="2.60.120.260">
    <property type="entry name" value="Galactose-binding domain-like"/>
    <property type="match status" value="2"/>
</dbReference>
<accession>A0A4U0SFC5</accession>
<proteinExistence type="inferred from homology"/>
<dbReference type="EC" id="3.2.1.23" evidence="3"/>
<feature type="signal peptide" evidence="9">
    <location>
        <begin position="1"/>
        <end position="50"/>
    </location>
</feature>
<dbReference type="Pfam" id="PF13363">
    <property type="entry name" value="BetaGal_dom3"/>
    <property type="match status" value="1"/>
</dbReference>
<organism evidence="11 12">
    <name type="scientific">Actinacidiphila oryziradicis</name>
    <dbReference type="NCBI Taxonomy" id="2571141"/>
    <lineage>
        <taxon>Bacteria</taxon>
        <taxon>Bacillati</taxon>
        <taxon>Actinomycetota</taxon>
        <taxon>Actinomycetes</taxon>
        <taxon>Kitasatosporales</taxon>
        <taxon>Streptomycetaceae</taxon>
        <taxon>Actinacidiphila</taxon>
    </lineage>
</organism>
<dbReference type="PANTHER" id="PTHR23421">
    <property type="entry name" value="BETA-GALACTOSIDASE RELATED"/>
    <property type="match status" value="1"/>
</dbReference>
<dbReference type="InterPro" id="IPR018954">
    <property type="entry name" value="Betagal_dom2"/>
</dbReference>
<dbReference type="Gene3D" id="2.60.390.10">
    <property type="entry name" value="Beta-galactosidase, domain 3"/>
    <property type="match status" value="1"/>
</dbReference>
<gene>
    <name evidence="11" type="ORF">FCI23_31515</name>
</gene>
<protein>
    <recommendedName>
        <fullName evidence="3">beta-galactosidase</fullName>
        <ecNumber evidence="3">3.2.1.23</ecNumber>
    </recommendedName>
</protein>
<dbReference type="InterPro" id="IPR001944">
    <property type="entry name" value="Glycoside_Hdrlase_35"/>
</dbReference>
<evidence type="ECO:0000256" key="5">
    <source>
        <dbReference type="ARBA" id="ARBA00022801"/>
    </source>
</evidence>
<feature type="domain" description="Beta-galactosidase" evidence="10">
    <location>
        <begin position="392"/>
        <end position="566"/>
    </location>
</feature>
<dbReference type="SMART" id="SM01029">
    <property type="entry name" value="BetaGal_dom2"/>
    <property type="match status" value="1"/>
</dbReference>
<evidence type="ECO:0000313" key="12">
    <source>
        <dbReference type="Proteomes" id="UP000305778"/>
    </source>
</evidence>
<dbReference type="Pfam" id="PF10435">
    <property type="entry name" value="BetaGal_dom2"/>
    <property type="match status" value="1"/>
</dbReference>
<dbReference type="InterPro" id="IPR031330">
    <property type="entry name" value="Gly_Hdrlase_35_cat"/>
</dbReference>
<evidence type="ECO:0000256" key="8">
    <source>
        <dbReference type="RuleBase" id="RU003679"/>
    </source>
</evidence>
<dbReference type="Gene3D" id="2.102.20.10">
    <property type="entry name" value="Beta-galactosidase, domain 2"/>
    <property type="match status" value="1"/>
</dbReference>
<evidence type="ECO:0000256" key="2">
    <source>
        <dbReference type="ARBA" id="ARBA00009809"/>
    </source>
</evidence>
<dbReference type="PRINTS" id="PR00742">
    <property type="entry name" value="GLHYDRLASE35"/>
</dbReference>
<keyword evidence="4 9" id="KW-0732">Signal</keyword>
<comment type="catalytic activity">
    <reaction evidence="1">
        <text>Hydrolysis of terminal non-reducing beta-D-galactose residues in beta-D-galactosides.</text>
        <dbReference type="EC" id="3.2.1.23"/>
    </reaction>
</comment>
<dbReference type="Pfam" id="PF13364">
    <property type="entry name" value="BetaGal_ABD2"/>
    <property type="match status" value="2"/>
</dbReference>
<evidence type="ECO:0000256" key="3">
    <source>
        <dbReference type="ARBA" id="ARBA00012756"/>
    </source>
</evidence>
<evidence type="ECO:0000256" key="9">
    <source>
        <dbReference type="SAM" id="SignalP"/>
    </source>
</evidence>
<sequence length="912" mass="98659">MRGPGTRRGARRLVTPGAQTYARPVRPRKACRAAALLAPVLLAALGPAQAYSAAAHQAHTITYDDHSLSIDGRRLYIWSGDFHYWRLPSPDAWRDVLQKMKSGGFNTASIYFDWDFHSPAPGVYDFTGIRDVDRLLDIADEVGIYVIARPGPYINAETDGGGFPGWLAVQKGHARSTDPGYLAAADEWLSHIDPVIARHQLTDGKGSVIAYQVENEYYRDTPDGHAYIQHLRDKARADGISVPLTGNHKGIFTKELDIDGYDRYPQEFNCSHPDVWNKLPDMAFSHNPGEPLFLPEFQGGAFDPWGGPGYDKCRQLTDGDFEKAAYENNIASGATMQNFYMAYGGTSWGYLATPGSVYTSYDYGAPIREDRTLTEKYLVDKRLGYFVQSVAPLTKTDEVTDVPAPSSTAVLQRTRRNPDTCTTFAVVRHQDVNDKATDTALITLGGHLDIPVTIAGRDSKLLVADYTMDHQRLQYSTSEIMTHGTFGDRDIALLYGRPGQPGRTVLRYGAQPRVTVLSGAVRHTWNAGDLMLDYTHLGLARVLVQPTGGGTPLLLLLADDATADTFWRVGPSLVRGPELVRTAAYGNGVLKLTGDTDRPTRLAVFDGARAAAVTWNGRPVLGGELPGPGPVTMPELSGWKYAQEPATEDDRTWRTAAGPSLNADLYGYHAGAVRYQGHFTATGEETGAALTVSTGKAGTHLAWLNGHYLGTGRDLGFPAEALKPGQDNVLSVLTVNMGHEQDFHDNDSHKQPRGLVSASLLGSAQPISWRIRGGLPDPVRGPLNNGGLYGEHHGFHLPARPDAGWSITAPATAPGVLWARTAFSLALPPGQDVPVSLTVSGLSRAQLYLNGYLIGHYIPALGPQTAFPVPPGLLHTHGRNTLAIAAINGPAPTVTLTPTGNFTTPLSYADVP</sequence>
<comment type="caution">
    <text evidence="11">The sequence shown here is derived from an EMBL/GenBank/DDBJ whole genome shotgun (WGS) entry which is preliminary data.</text>
</comment>
<dbReference type="SUPFAM" id="SSF51445">
    <property type="entry name" value="(Trans)glycosidases"/>
    <property type="match status" value="1"/>
</dbReference>
<dbReference type="GO" id="GO:0004565">
    <property type="term" value="F:beta-galactosidase activity"/>
    <property type="evidence" value="ECO:0007669"/>
    <property type="project" value="UniProtKB-EC"/>
</dbReference>
<feature type="chain" id="PRO_5020589489" description="beta-galactosidase" evidence="9">
    <location>
        <begin position="51"/>
        <end position="912"/>
    </location>
</feature>
<dbReference type="EMBL" id="SUMC01000038">
    <property type="protein sequence ID" value="TKA06451.1"/>
    <property type="molecule type" value="Genomic_DNA"/>
</dbReference>
<dbReference type="SUPFAM" id="SSF117100">
    <property type="entry name" value="Beta-galactosidase LacA, domain 3"/>
    <property type="match status" value="1"/>
</dbReference>
<dbReference type="GO" id="GO:0005975">
    <property type="term" value="P:carbohydrate metabolic process"/>
    <property type="evidence" value="ECO:0007669"/>
    <property type="project" value="InterPro"/>
</dbReference>
<evidence type="ECO:0000259" key="10">
    <source>
        <dbReference type="SMART" id="SM01029"/>
    </source>
</evidence>
<keyword evidence="7" id="KW-0326">Glycosidase</keyword>
<dbReference type="InterPro" id="IPR037110">
    <property type="entry name" value="Betagal_dom2_sf"/>
</dbReference>
<dbReference type="AlphaFoldDB" id="A0A4U0SFC5"/>
<dbReference type="Gene3D" id="3.20.20.80">
    <property type="entry name" value="Glycosidases"/>
    <property type="match status" value="1"/>
</dbReference>
<dbReference type="Pfam" id="PF01301">
    <property type="entry name" value="Glyco_hydro_35"/>
    <property type="match status" value="1"/>
</dbReference>